<evidence type="ECO:0000313" key="1">
    <source>
        <dbReference type="EMBL" id="TXC85397.1"/>
    </source>
</evidence>
<protein>
    <submittedName>
        <fullName evidence="1">Uncharacterized protein</fullName>
    </submittedName>
</protein>
<dbReference type="OrthoDB" id="1118000at2"/>
<comment type="caution">
    <text evidence="1">The sequence shown here is derived from an EMBL/GenBank/DDBJ whole genome shotgun (WGS) entry which is preliminary data.</text>
</comment>
<proteinExistence type="predicted"/>
<accession>A0A5C6VJD6</accession>
<evidence type="ECO:0000313" key="2">
    <source>
        <dbReference type="Proteomes" id="UP000321168"/>
    </source>
</evidence>
<dbReference type="AlphaFoldDB" id="A0A5C6VJD6"/>
<gene>
    <name evidence="1" type="ORF">FRX97_01870</name>
</gene>
<dbReference type="EMBL" id="VORB01000001">
    <property type="protein sequence ID" value="TXC85397.1"/>
    <property type="molecule type" value="Genomic_DNA"/>
</dbReference>
<dbReference type="RefSeq" id="WP_147012794.1">
    <property type="nucleotide sequence ID" value="NZ_VORB01000001.1"/>
</dbReference>
<sequence>MNKEILPGTGLDELKFGLTREEVKQQFGEPDEIEQYADEDTDEVLNEAWHYDNLELSISFDKDENWKMSTISVSDASFKLAGKEVIGLTKEELDEFISANNFGSGEMEEWSIDDEETQHVLTIDEKSINFWFNQGKVSEIQWGPLYDNDDNTIWPN</sequence>
<reference evidence="1 2" key="1">
    <citation type="submission" date="2019-08" db="EMBL/GenBank/DDBJ databases">
        <title>Genome of Luteibaculum oceani JCM 18817.</title>
        <authorList>
            <person name="Bowman J.P."/>
        </authorList>
    </citation>
    <scope>NUCLEOTIDE SEQUENCE [LARGE SCALE GENOMIC DNA]</scope>
    <source>
        <strain evidence="1 2">JCM 18817</strain>
    </source>
</reference>
<name>A0A5C6VJD6_9FLAO</name>
<keyword evidence="2" id="KW-1185">Reference proteome</keyword>
<dbReference type="Proteomes" id="UP000321168">
    <property type="component" value="Unassembled WGS sequence"/>
</dbReference>
<organism evidence="1 2">
    <name type="scientific">Luteibaculum oceani</name>
    <dbReference type="NCBI Taxonomy" id="1294296"/>
    <lineage>
        <taxon>Bacteria</taxon>
        <taxon>Pseudomonadati</taxon>
        <taxon>Bacteroidota</taxon>
        <taxon>Flavobacteriia</taxon>
        <taxon>Flavobacteriales</taxon>
        <taxon>Luteibaculaceae</taxon>
        <taxon>Luteibaculum</taxon>
    </lineage>
</organism>